<dbReference type="Pfam" id="PF18962">
    <property type="entry name" value="Por_Secre_tail"/>
    <property type="match status" value="1"/>
</dbReference>
<feature type="domain" description="Secretion system C-terminal sorting" evidence="2">
    <location>
        <begin position="987"/>
        <end position="1061"/>
    </location>
</feature>
<reference evidence="4" key="1">
    <citation type="journal article" date="2019" name="Int. J. Syst. Evol. Microbiol.">
        <title>The Global Catalogue of Microorganisms (GCM) 10K type strain sequencing project: providing services to taxonomists for standard genome sequencing and annotation.</title>
        <authorList>
            <consortium name="The Broad Institute Genomics Platform"/>
            <consortium name="The Broad Institute Genome Sequencing Center for Infectious Disease"/>
            <person name="Wu L."/>
            <person name="Ma J."/>
        </authorList>
    </citation>
    <scope>NUCLEOTIDE SEQUENCE [LARGE SCALE GENOMIC DNA]</scope>
    <source>
        <strain evidence="4">CGMCC 1.15795</strain>
    </source>
</reference>
<dbReference type="Pfam" id="PF17957">
    <property type="entry name" value="Big_7"/>
    <property type="match status" value="1"/>
</dbReference>
<protein>
    <submittedName>
        <fullName evidence="3">T9SS type A sorting domain-containing protein</fullName>
    </submittedName>
</protein>
<gene>
    <name evidence="3" type="ORF">ACFSDX_05310</name>
</gene>
<evidence type="ECO:0000313" key="4">
    <source>
        <dbReference type="Proteomes" id="UP001597197"/>
    </source>
</evidence>
<dbReference type="Gene3D" id="2.60.120.260">
    <property type="entry name" value="Galactose-binding domain-like"/>
    <property type="match status" value="3"/>
</dbReference>
<dbReference type="InterPro" id="IPR011050">
    <property type="entry name" value="Pectin_lyase_fold/virulence"/>
</dbReference>
<dbReference type="NCBIfam" id="TIGR04183">
    <property type="entry name" value="Por_Secre_tail"/>
    <property type="match status" value="1"/>
</dbReference>
<organism evidence="3 4">
    <name type="scientific">Hymenobacter bucti</name>
    <dbReference type="NCBI Taxonomy" id="1844114"/>
    <lineage>
        <taxon>Bacteria</taxon>
        <taxon>Pseudomonadati</taxon>
        <taxon>Bacteroidota</taxon>
        <taxon>Cytophagia</taxon>
        <taxon>Cytophagales</taxon>
        <taxon>Hymenobacteraceae</taxon>
        <taxon>Hymenobacter</taxon>
    </lineage>
</organism>
<dbReference type="EMBL" id="JBHUFD010000001">
    <property type="protein sequence ID" value="MFD1871833.1"/>
    <property type="molecule type" value="Genomic_DNA"/>
</dbReference>
<evidence type="ECO:0000313" key="3">
    <source>
        <dbReference type="EMBL" id="MFD1871833.1"/>
    </source>
</evidence>
<proteinExistence type="predicted"/>
<keyword evidence="1" id="KW-0732">Signal</keyword>
<feature type="signal peptide" evidence="1">
    <location>
        <begin position="1"/>
        <end position="19"/>
    </location>
</feature>
<sequence length="1065" mass="111258">MSGSLLTLLAAGLPTLGQAQSVSYAAPIVITRGGTYTGNYQSLSSGTPCVRIATNEAVILEGCTFSGAGNLIEAGEGADLTVRNCTGQGLAPTVNNQAPGRFLDTYRAKNLTIEHNAFTQTSGIVVNRWSGSGQAGQTLTVRYNRVRNIDGRWLNGGSTRSSFLILNTVVHLTGVDISYNEVINAPNESLVEDNINLYNSSGTAQSAIRIHDNFVRGAYPYPATSARFTGTGLTTDGDASTLAEAAGYIEADHNQFVGTANAAMNIAAGHDIFYHDNRLVTSGSLPNGQRLNAGWAALGVFNYYNQPSSVYFNNRVQNNTIGYVSWNSNSPYTDRLDLSPGACEPCTGTIHLPNPITTATEDAEATMWQTKLQQAGLTVGPIVAGTTPPPVVTAPVGGNGAVVNPGFELDGTATDTPAGWLTSVGNGSNPSVDYSEAYGGAHSGTYHGTHWRNAGAYEVYTYQTVTGLPNGTYALSAWVKSSGGQPVAQLQAQNFGAGTLTQSLAATNDSWVQVTVGGITVTNGQCEIGFYSKAKNDQFIYFDDVTLTPQTAQNNAAPTVSLAASANLVLGNALSLNATAADADGTISKVEFFNGSTSLGAATTAPYQLNWTPAAIGLYSLTARATDNRGASTTSAAVAVLVAKPNVVTVPTPTSGNGTVVNPGFELDGSGVDAPTGWLTSVSNGSNPSVDYSEAYGGAHSGTYHGTHWRNAGAYEVYTYQTVTGLPNGTYALSAWVKSSGGQPIAQLNAQNFGAGTLSTAITATNGSWVQVTVGGITVTNGQCEIGFYSKAKNDQFIYFDDVTLTPQAAAVTVASVGNFSFEDDQAAVLAPRQWLTQTGGNTQSYASYTESYPNAHNGVYHGTHYRPEAYQIYTYQTLTGVANGTYSLSAWVKSKGGQPVAQLRAQNYGGTSLNAAIPTSPDTWVQVTIANVNVTNGQCEIGIYSQANAGQWLYFDDIVLVPTTAAASSARSASLTAPDAAAIPALYPNPANDQVTLTTTVADATTVTILISDLQGNTLATYPRKAVAGENQFVLDTNNLASGLYILRIQGSDAATAQRLEVKH</sequence>
<evidence type="ECO:0000256" key="1">
    <source>
        <dbReference type="SAM" id="SignalP"/>
    </source>
</evidence>
<accession>A0ABW4QQG9</accession>
<name>A0ABW4QQG9_9BACT</name>
<dbReference type="InterPro" id="IPR013783">
    <property type="entry name" value="Ig-like_fold"/>
</dbReference>
<dbReference type="Gene3D" id="2.60.40.10">
    <property type="entry name" value="Immunoglobulins"/>
    <property type="match status" value="1"/>
</dbReference>
<keyword evidence="4" id="KW-1185">Reference proteome</keyword>
<comment type="caution">
    <text evidence="3">The sequence shown here is derived from an EMBL/GenBank/DDBJ whole genome shotgun (WGS) entry which is preliminary data.</text>
</comment>
<dbReference type="RefSeq" id="WP_382312157.1">
    <property type="nucleotide sequence ID" value="NZ_JBHUFD010000001.1"/>
</dbReference>
<feature type="chain" id="PRO_5047383818" evidence="1">
    <location>
        <begin position="20"/>
        <end position="1065"/>
    </location>
</feature>
<dbReference type="InterPro" id="IPR026444">
    <property type="entry name" value="Secre_tail"/>
</dbReference>
<evidence type="ECO:0000259" key="2">
    <source>
        <dbReference type="Pfam" id="PF18962"/>
    </source>
</evidence>
<dbReference type="SUPFAM" id="SSF51126">
    <property type="entry name" value="Pectin lyase-like"/>
    <property type="match status" value="1"/>
</dbReference>
<dbReference type="Proteomes" id="UP001597197">
    <property type="component" value="Unassembled WGS sequence"/>
</dbReference>